<reference evidence="6 7" key="1">
    <citation type="submission" date="2017-06" db="EMBL/GenBank/DDBJ databases">
        <authorList>
            <person name="Kim H.J."/>
            <person name="Triplett B.A."/>
        </authorList>
    </citation>
    <scope>NUCLEOTIDE SEQUENCE [LARGE SCALE GENOMIC DNA]</scope>
    <source>
        <strain evidence="6 7">CGMCC 4.2132</strain>
    </source>
</reference>
<dbReference type="OrthoDB" id="3212588at2"/>
<evidence type="ECO:0000256" key="3">
    <source>
        <dbReference type="ARBA" id="ARBA00022989"/>
    </source>
</evidence>
<dbReference type="CDD" id="cd13956">
    <property type="entry name" value="PT_UbiA"/>
    <property type="match status" value="1"/>
</dbReference>
<dbReference type="GO" id="GO:0016020">
    <property type="term" value="C:membrane"/>
    <property type="evidence" value="ECO:0007669"/>
    <property type="project" value="UniProtKB-SubCell"/>
</dbReference>
<feature type="transmembrane region" description="Helical" evidence="5">
    <location>
        <begin position="29"/>
        <end position="55"/>
    </location>
</feature>
<dbReference type="Pfam" id="PF01040">
    <property type="entry name" value="UbiA"/>
    <property type="match status" value="1"/>
</dbReference>
<protein>
    <submittedName>
        <fullName evidence="6">4-hydroxybenzoate polyprenyltransferase</fullName>
    </submittedName>
</protein>
<feature type="transmembrane region" description="Helical" evidence="5">
    <location>
        <begin position="62"/>
        <end position="81"/>
    </location>
</feature>
<keyword evidence="2 5" id="KW-0812">Transmembrane</keyword>
<feature type="transmembrane region" description="Helical" evidence="5">
    <location>
        <begin position="158"/>
        <end position="177"/>
    </location>
</feature>
<feature type="transmembrane region" description="Helical" evidence="5">
    <location>
        <begin position="277"/>
        <end position="300"/>
    </location>
</feature>
<dbReference type="AlphaFoldDB" id="A0A239LC49"/>
<evidence type="ECO:0000256" key="4">
    <source>
        <dbReference type="ARBA" id="ARBA00023136"/>
    </source>
</evidence>
<accession>A0A239LC49</accession>
<dbReference type="EMBL" id="FZOD01000032">
    <property type="protein sequence ID" value="SNT27870.1"/>
    <property type="molecule type" value="Genomic_DNA"/>
</dbReference>
<feature type="transmembrane region" description="Helical" evidence="5">
    <location>
        <begin position="183"/>
        <end position="203"/>
    </location>
</feature>
<dbReference type="InterPro" id="IPR044878">
    <property type="entry name" value="UbiA_sf"/>
</dbReference>
<evidence type="ECO:0000256" key="1">
    <source>
        <dbReference type="ARBA" id="ARBA00004141"/>
    </source>
</evidence>
<sequence>MSGHPYAGNRYAPSVTTSRYSRLGRGTGLGAALGLVRACHLGPTVAVTVLVTALAVASGRDVIGCVLVAAAVLTGQLSIGWCNDAVDAGRDVAAGRTGKPVVDGAVSVRTVWVAASAALALCVPLSLASGLAAGAVHLTGVAAAWAYDLRLKATVLSWLPYAVGFGSLPGFVTLGLPGHPWPAWWAVLAAALLGCGAHLANVLPDIPGDLATGVRGWPQRLGPARVRVLIPLPLLLATGLLAFGPPEPPGEGSWAAFAAAGAFTAAGLLLGRRSPRVPFAVAIAVAAVAVILLLTQGTAITAR</sequence>
<evidence type="ECO:0000256" key="2">
    <source>
        <dbReference type="ARBA" id="ARBA00022692"/>
    </source>
</evidence>
<dbReference type="InterPro" id="IPR000537">
    <property type="entry name" value="UbiA_prenyltransferase"/>
</dbReference>
<keyword evidence="7" id="KW-1185">Reference proteome</keyword>
<comment type="subcellular location">
    <subcellularLocation>
        <location evidence="1">Membrane</location>
        <topology evidence="1">Multi-pass membrane protein</topology>
    </subcellularLocation>
</comment>
<keyword evidence="4 5" id="KW-0472">Membrane</keyword>
<evidence type="ECO:0000256" key="5">
    <source>
        <dbReference type="SAM" id="Phobius"/>
    </source>
</evidence>
<feature type="transmembrane region" description="Helical" evidence="5">
    <location>
        <begin position="224"/>
        <end position="246"/>
    </location>
</feature>
<gene>
    <name evidence="6" type="ORF">SAMN05216276_10328</name>
</gene>
<name>A0A239LC49_9ACTN</name>
<proteinExistence type="predicted"/>
<evidence type="ECO:0000313" key="6">
    <source>
        <dbReference type="EMBL" id="SNT27870.1"/>
    </source>
</evidence>
<feature type="transmembrane region" description="Helical" evidence="5">
    <location>
        <begin position="117"/>
        <end position="146"/>
    </location>
</feature>
<dbReference type="GO" id="GO:0016765">
    <property type="term" value="F:transferase activity, transferring alkyl or aryl (other than methyl) groups"/>
    <property type="evidence" value="ECO:0007669"/>
    <property type="project" value="InterPro"/>
</dbReference>
<dbReference type="Gene3D" id="1.10.357.140">
    <property type="entry name" value="UbiA prenyltransferase"/>
    <property type="match status" value="1"/>
</dbReference>
<organism evidence="6 7">
    <name type="scientific">Streptosporangium subroseum</name>
    <dbReference type="NCBI Taxonomy" id="106412"/>
    <lineage>
        <taxon>Bacteria</taxon>
        <taxon>Bacillati</taxon>
        <taxon>Actinomycetota</taxon>
        <taxon>Actinomycetes</taxon>
        <taxon>Streptosporangiales</taxon>
        <taxon>Streptosporangiaceae</taxon>
        <taxon>Streptosporangium</taxon>
    </lineage>
</organism>
<keyword evidence="3 5" id="KW-1133">Transmembrane helix</keyword>
<dbReference type="Proteomes" id="UP000198282">
    <property type="component" value="Unassembled WGS sequence"/>
</dbReference>
<feature type="transmembrane region" description="Helical" evidence="5">
    <location>
        <begin position="252"/>
        <end position="270"/>
    </location>
</feature>
<evidence type="ECO:0000313" key="7">
    <source>
        <dbReference type="Proteomes" id="UP000198282"/>
    </source>
</evidence>
<keyword evidence="6" id="KW-0808">Transferase</keyword>